<protein>
    <submittedName>
        <fullName evidence="2">Uncharacterized protein</fullName>
    </submittedName>
</protein>
<keyword evidence="3" id="KW-1185">Reference proteome</keyword>
<sequence length="314" mass="36192">MKKLLFRLSLLSIISTSSFAIDNLTYDKIVTKSLSKGNIEYFIQGKGGIGEKNNTMCEDGLFFNDYYLAVFDGATDKSGKKYDGKKGGRVSRDIIQEVFQSLPAGTDKEKIITLINEKFKNFYAKYPDIDFKNTPHLRPTATLIWYDFTKNELIAIGDSKARIDNVKYNNEVKYVDELNSTLRVKILKDLKLTNEQIEENDIGRFYIMPLLTRQSEFQNNPNAPKAFQYWEIDGFDIPISELKVWKFDKTPKVIELSSDGYETYPKDITIDAYENTLKQELSEDPLRIKNPSTKGITKGNYTFDDRAILIYRSK</sequence>
<evidence type="ECO:0000313" key="2">
    <source>
        <dbReference type="EMBL" id="EIJ67265.1"/>
    </source>
</evidence>
<dbReference type="EMBL" id="AJSX01000047">
    <property type="protein sequence ID" value="EIJ67265.1"/>
    <property type="molecule type" value="Genomic_DNA"/>
</dbReference>
<evidence type="ECO:0000256" key="1">
    <source>
        <dbReference type="SAM" id="SignalP"/>
    </source>
</evidence>
<name>I3D6C2_9PAST</name>
<proteinExistence type="predicted"/>
<organism evidence="2 3">
    <name type="scientific">Pasteurella bettyae CCUG 2042</name>
    <dbReference type="NCBI Taxonomy" id="1095749"/>
    <lineage>
        <taxon>Bacteria</taxon>
        <taxon>Pseudomonadati</taxon>
        <taxon>Pseudomonadota</taxon>
        <taxon>Gammaproteobacteria</taxon>
        <taxon>Pasteurellales</taxon>
        <taxon>Pasteurellaceae</taxon>
        <taxon>Pasteurella</taxon>
    </lineage>
</organism>
<dbReference type="OrthoDB" id="5690147at2"/>
<dbReference type="Proteomes" id="UP000006457">
    <property type="component" value="Unassembled WGS sequence"/>
</dbReference>
<reference evidence="2 3" key="1">
    <citation type="submission" date="2012-03" db="EMBL/GenBank/DDBJ databases">
        <authorList>
            <person name="Harkins D.M."/>
            <person name="Madupu R."/>
            <person name="Durkin A.S."/>
            <person name="Torralba M."/>
            <person name="Methe B."/>
            <person name="Sutton G.G."/>
            <person name="Nelson K.E."/>
        </authorList>
    </citation>
    <scope>NUCLEOTIDE SEQUENCE [LARGE SCALE GENOMIC DNA]</scope>
    <source>
        <strain evidence="2 3">CCUG 2042</strain>
    </source>
</reference>
<feature type="chain" id="PRO_5003669505" evidence="1">
    <location>
        <begin position="21"/>
        <end position="314"/>
    </location>
</feature>
<gene>
    <name evidence="2" type="ORF">HMPREF1052_0811</name>
</gene>
<comment type="caution">
    <text evidence="2">The sequence shown here is derived from an EMBL/GenBank/DDBJ whole genome shotgun (WGS) entry which is preliminary data.</text>
</comment>
<dbReference type="eggNOG" id="ENOG50327W0">
    <property type="taxonomic scope" value="Bacteria"/>
</dbReference>
<keyword evidence="1" id="KW-0732">Signal</keyword>
<feature type="signal peptide" evidence="1">
    <location>
        <begin position="1"/>
        <end position="20"/>
    </location>
</feature>
<accession>I3D6C2</accession>
<dbReference type="RefSeq" id="WP_005761732.1">
    <property type="nucleotide sequence ID" value="NZ_AJSX01000047.1"/>
</dbReference>
<evidence type="ECO:0000313" key="3">
    <source>
        <dbReference type="Proteomes" id="UP000006457"/>
    </source>
</evidence>
<dbReference type="PATRIC" id="fig|1095749.3.peg.2142"/>
<dbReference type="AlphaFoldDB" id="I3D6C2"/>